<accession>A0A1M6KGC5</accession>
<protein>
    <submittedName>
        <fullName evidence="1">Uncharacterized protein</fullName>
    </submittedName>
</protein>
<dbReference type="RefSeq" id="WP_073272476.1">
    <property type="nucleotide sequence ID" value="NZ_FRAC01000006.1"/>
</dbReference>
<reference evidence="1 2" key="1">
    <citation type="submission" date="2016-11" db="EMBL/GenBank/DDBJ databases">
        <authorList>
            <person name="Jaros S."/>
            <person name="Januszkiewicz K."/>
            <person name="Wedrychowicz H."/>
        </authorList>
    </citation>
    <scope>NUCLEOTIDE SEQUENCE [LARGE SCALE GENOMIC DNA]</scope>
    <source>
        <strain evidence="1 2">DSM 15929</strain>
    </source>
</reference>
<dbReference type="AlphaFoldDB" id="A0A1M6KGC5"/>
<evidence type="ECO:0000313" key="2">
    <source>
        <dbReference type="Proteomes" id="UP000184386"/>
    </source>
</evidence>
<name>A0A1M6KGC5_9FIRM</name>
<evidence type="ECO:0000313" key="1">
    <source>
        <dbReference type="EMBL" id="SHJ57998.1"/>
    </source>
</evidence>
<proteinExistence type="predicted"/>
<dbReference type="EMBL" id="FRAC01000006">
    <property type="protein sequence ID" value="SHJ57998.1"/>
    <property type="molecule type" value="Genomic_DNA"/>
</dbReference>
<gene>
    <name evidence="1" type="ORF">SAMN02745136_00443</name>
</gene>
<keyword evidence="2" id="KW-1185">Reference proteome</keyword>
<dbReference type="Proteomes" id="UP000184386">
    <property type="component" value="Unassembled WGS sequence"/>
</dbReference>
<dbReference type="STRING" id="1121322.SAMN02745136_00443"/>
<sequence>MYNNGYMSGVAGQVTLALRNVQAGVNNRRFASGLNRPTVVTPKDSVHKGKVLEDVHFRLVRTKEYFGNEQVKDSMIIKFKDSNDQVIKKNEVYLPANKNVDYSKEVCRIAKICESGVLSYTAGVVNVSGRPMRKTYIDKAEQERLINEGYAIRVQ</sequence>
<organism evidence="1 2">
    <name type="scientific">Anaerocolumna jejuensis DSM 15929</name>
    <dbReference type="NCBI Taxonomy" id="1121322"/>
    <lineage>
        <taxon>Bacteria</taxon>
        <taxon>Bacillati</taxon>
        <taxon>Bacillota</taxon>
        <taxon>Clostridia</taxon>
        <taxon>Lachnospirales</taxon>
        <taxon>Lachnospiraceae</taxon>
        <taxon>Anaerocolumna</taxon>
    </lineage>
</organism>